<dbReference type="AlphaFoldDB" id="A0AAE0ZXY9"/>
<proteinExistence type="predicted"/>
<keyword evidence="2" id="KW-1185">Reference proteome</keyword>
<organism evidence="1 2">
    <name type="scientific">Elysia crispata</name>
    <name type="common">lettuce slug</name>
    <dbReference type="NCBI Taxonomy" id="231223"/>
    <lineage>
        <taxon>Eukaryota</taxon>
        <taxon>Metazoa</taxon>
        <taxon>Spiralia</taxon>
        <taxon>Lophotrochozoa</taxon>
        <taxon>Mollusca</taxon>
        <taxon>Gastropoda</taxon>
        <taxon>Heterobranchia</taxon>
        <taxon>Euthyneura</taxon>
        <taxon>Panpulmonata</taxon>
        <taxon>Sacoglossa</taxon>
        <taxon>Placobranchoidea</taxon>
        <taxon>Plakobranchidae</taxon>
        <taxon>Elysia</taxon>
    </lineage>
</organism>
<comment type="caution">
    <text evidence="1">The sequence shown here is derived from an EMBL/GenBank/DDBJ whole genome shotgun (WGS) entry which is preliminary data.</text>
</comment>
<evidence type="ECO:0000313" key="1">
    <source>
        <dbReference type="EMBL" id="KAK3776667.1"/>
    </source>
</evidence>
<reference evidence="1" key="1">
    <citation type="journal article" date="2023" name="G3 (Bethesda)">
        <title>A reference genome for the long-term kleptoplast-retaining sea slug Elysia crispata morphotype clarki.</title>
        <authorList>
            <person name="Eastman K.E."/>
            <person name="Pendleton A.L."/>
            <person name="Shaikh M.A."/>
            <person name="Suttiyut T."/>
            <person name="Ogas R."/>
            <person name="Tomko P."/>
            <person name="Gavelis G."/>
            <person name="Widhalm J.R."/>
            <person name="Wisecaver J.H."/>
        </authorList>
    </citation>
    <scope>NUCLEOTIDE SEQUENCE</scope>
    <source>
        <strain evidence="1">ECLA1</strain>
    </source>
</reference>
<sequence>MLVFTAPHYKSVGHLSWRPADRKFAPRPEATNRLRFEPRPRERRAWRLTVPSVPYLTTACSDCNKSTLLIRCPSLEKQKKVDPTSACFVTKCGNKLPAFPCGKQVEALRSFIKIFGVYVHKWQQLSNTPGCRGYTSTLETAEIRAGDSRRRLHGKTRNSTVRHRDAAAAAVRPYSSDTRFYIHKVELSGRVSVLPPTTQRLVPEIPGDSWCVEQWIIPRNSRRFSRTARHVGDGVVQKNGTRHASLSPYVIMSGMSPSIIITLYGYIEEDN</sequence>
<gene>
    <name evidence="1" type="ORF">RRG08_014988</name>
</gene>
<accession>A0AAE0ZXY9</accession>
<protein>
    <submittedName>
        <fullName evidence="1">Uncharacterized protein</fullName>
    </submittedName>
</protein>
<evidence type="ECO:0000313" key="2">
    <source>
        <dbReference type="Proteomes" id="UP001283361"/>
    </source>
</evidence>
<name>A0AAE0ZXY9_9GAST</name>
<dbReference type="EMBL" id="JAWDGP010003191">
    <property type="protein sequence ID" value="KAK3776667.1"/>
    <property type="molecule type" value="Genomic_DNA"/>
</dbReference>
<dbReference type="Proteomes" id="UP001283361">
    <property type="component" value="Unassembled WGS sequence"/>
</dbReference>